<evidence type="ECO:0000313" key="2">
    <source>
        <dbReference type="Proteomes" id="UP001531129"/>
    </source>
</evidence>
<accession>A0ABU8CD52</accession>
<evidence type="ECO:0008006" key="3">
    <source>
        <dbReference type="Google" id="ProtNLM"/>
    </source>
</evidence>
<comment type="caution">
    <text evidence="1">The sequence shown here is derived from an EMBL/GenBank/DDBJ whole genome shotgun (WGS) entry which is preliminary data.</text>
</comment>
<organism evidence="1 2">
    <name type="scientific">Rhizobium aouanii</name>
    <dbReference type="NCBI Taxonomy" id="3118145"/>
    <lineage>
        <taxon>Bacteria</taxon>
        <taxon>Pseudomonadati</taxon>
        <taxon>Pseudomonadota</taxon>
        <taxon>Alphaproteobacteria</taxon>
        <taxon>Hyphomicrobiales</taxon>
        <taxon>Rhizobiaceae</taxon>
        <taxon>Rhizobium/Agrobacterium group</taxon>
        <taxon>Rhizobium</taxon>
    </lineage>
</organism>
<dbReference type="Proteomes" id="UP001531129">
    <property type="component" value="Unassembled WGS sequence"/>
</dbReference>
<name>A0ABU8CD52_9HYPH</name>
<reference evidence="1 2" key="1">
    <citation type="submission" date="2024-01" db="EMBL/GenBank/DDBJ databases">
        <title>Draft genome sequences of three bacterial strains isolated from Acacia saligna represent a potential new species within the genus Rhizobium.</title>
        <authorList>
            <person name="Tambong J.T."/>
            <person name="Mnasri B."/>
        </authorList>
    </citation>
    <scope>NUCLEOTIDE SEQUENCE [LARGE SCALE GENOMIC DNA]</scope>
    <source>
        <strain evidence="1 2">1AS12I</strain>
    </source>
</reference>
<gene>
    <name evidence="1" type="ORF">V8Q02_01910</name>
</gene>
<dbReference type="EMBL" id="JBAMYC010000001">
    <property type="protein sequence ID" value="MEI1246783.1"/>
    <property type="molecule type" value="Genomic_DNA"/>
</dbReference>
<sequence>MALYKNASELVKSDSADFDAIYTPGTTAPWSGIYICTNCRDEAACNAGNPLPPQNHRQHSPGKGDIRWQVLVKTQNGPPAI</sequence>
<protein>
    <recommendedName>
        <fullName evidence="3">Protein L</fullName>
    </recommendedName>
</protein>
<keyword evidence="2" id="KW-1185">Reference proteome</keyword>
<proteinExistence type="predicted"/>
<evidence type="ECO:0000313" key="1">
    <source>
        <dbReference type="EMBL" id="MEI1246783.1"/>
    </source>
</evidence>